<name>A0AA88I293_ARTSF</name>
<dbReference type="SMART" id="SM00636">
    <property type="entry name" value="Glyco_18"/>
    <property type="match status" value="1"/>
</dbReference>
<evidence type="ECO:0000256" key="7">
    <source>
        <dbReference type="SAM" id="SignalP"/>
    </source>
</evidence>
<dbReference type="Pfam" id="PF00704">
    <property type="entry name" value="Glyco_hydro_18"/>
    <property type="match status" value="1"/>
</dbReference>
<dbReference type="InterPro" id="IPR029070">
    <property type="entry name" value="Chitinase_insertion_sf"/>
</dbReference>
<dbReference type="FunFam" id="3.10.50.10:FF:000001">
    <property type="entry name" value="Chitinase 3-like 1"/>
    <property type="match status" value="1"/>
</dbReference>
<keyword evidence="6" id="KW-1133">Transmembrane helix</keyword>
<dbReference type="InterPro" id="IPR001579">
    <property type="entry name" value="Glyco_hydro_18_chit_AS"/>
</dbReference>
<evidence type="ECO:0000259" key="8">
    <source>
        <dbReference type="PROSITE" id="PS51910"/>
    </source>
</evidence>
<evidence type="ECO:0000313" key="10">
    <source>
        <dbReference type="Proteomes" id="UP001187531"/>
    </source>
</evidence>
<comment type="caution">
    <text evidence="9">The sequence shown here is derived from an EMBL/GenBank/DDBJ whole genome shotgun (WGS) entry which is preliminary data.</text>
</comment>
<dbReference type="InterPro" id="IPR011583">
    <property type="entry name" value="Chitinase_II/V-like_cat"/>
</dbReference>
<dbReference type="Gene3D" id="3.10.50.10">
    <property type="match status" value="1"/>
</dbReference>
<dbReference type="SUPFAM" id="SSF51445">
    <property type="entry name" value="(Trans)glycosidases"/>
    <property type="match status" value="1"/>
</dbReference>
<dbReference type="GO" id="GO:0005576">
    <property type="term" value="C:extracellular region"/>
    <property type="evidence" value="ECO:0007669"/>
    <property type="project" value="TreeGrafter"/>
</dbReference>
<gene>
    <name evidence="9" type="ORF">QYM36_004238</name>
</gene>
<feature type="transmembrane region" description="Helical" evidence="6">
    <location>
        <begin position="421"/>
        <end position="440"/>
    </location>
</feature>
<keyword evidence="7" id="KW-0732">Signal</keyword>
<keyword evidence="10" id="KW-1185">Reference proteome</keyword>
<comment type="similarity">
    <text evidence="5">Belongs to the glycosyl hydrolase 18 family.</text>
</comment>
<dbReference type="SUPFAM" id="SSF54556">
    <property type="entry name" value="Chitinase insertion domain"/>
    <property type="match status" value="1"/>
</dbReference>
<evidence type="ECO:0000256" key="2">
    <source>
        <dbReference type="ARBA" id="ARBA00023157"/>
    </source>
</evidence>
<evidence type="ECO:0000256" key="3">
    <source>
        <dbReference type="ARBA" id="ARBA00023295"/>
    </source>
</evidence>
<keyword evidence="6" id="KW-0812">Transmembrane</keyword>
<dbReference type="InterPro" id="IPR001223">
    <property type="entry name" value="Glyco_hydro18_cat"/>
</dbReference>
<dbReference type="Gene3D" id="3.20.20.80">
    <property type="entry name" value="Glycosidases"/>
    <property type="match status" value="1"/>
</dbReference>
<dbReference type="CDD" id="cd02872">
    <property type="entry name" value="GH18_chitolectin_chitotriosidase"/>
    <property type="match status" value="1"/>
</dbReference>
<sequence length="443" mass="50019">MKIFLFVFVFPFLFNLGSSQTVEISKSDVHSHNKVVVCYWGSWSFWRESLGKFSLENIDPNLCTHLIYSFAGLDNSTQTIKSLDAFLDTEEDGGKGYYRKVVGLKENYRHLKVLIAIGGWNEGSGKYSDMALNPTFRKMFVSSAVDFVRKYGFDGLDLDWEYPGGREGSRPEDKQNFVLLVKELRKEFDKSNLLLTAAFGVAPATAEKAYDVAALSQYLDFLHLMCYDLHGTWDGITGHNAPLKRTRPEDEGLSVMEVIQYYISKGVDRKKLVLGVPFYGRTFVLRDDNAGIKALHQPVEAKGFPGQFTKEDGFMGYHEICLEQRESRGKWIEIFDESAKVPILYSGNKWISFDNDVSLKFKAEYATQMNLAGVMIWSIDTDDFNGLCGSIKFPLLRAINHALYRAEEDSKNEIEDGKIPASNAAVFSVGVLPAILVFVLSKF</sequence>
<organism evidence="9 10">
    <name type="scientific">Artemia franciscana</name>
    <name type="common">Brine shrimp</name>
    <name type="synonym">Artemia sanfranciscana</name>
    <dbReference type="NCBI Taxonomy" id="6661"/>
    <lineage>
        <taxon>Eukaryota</taxon>
        <taxon>Metazoa</taxon>
        <taxon>Ecdysozoa</taxon>
        <taxon>Arthropoda</taxon>
        <taxon>Crustacea</taxon>
        <taxon>Branchiopoda</taxon>
        <taxon>Anostraca</taxon>
        <taxon>Artemiidae</taxon>
        <taxon>Artemia</taxon>
    </lineage>
</organism>
<keyword evidence="3 4" id="KW-0326">Glycosidase</keyword>
<dbReference type="PROSITE" id="PS01095">
    <property type="entry name" value="GH18_1"/>
    <property type="match status" value="1"/>
</dbReference>
<dbReference type="GO" id="GO:0006032">
    <property type="term" value="P:chitin catabolic process"/>
    <property type="evidence" value="ECO:0007669"/>
    <property type="project" value="UniProtKB-ARBA"/>
</dbReference>
<feature type="signal peptide" evidence="7">
    <location>
        <begin position="1"/>
        <end position="19"/>
    </location>
</feature>
<keyword evidence="2" id="KW-1015">Disulfide bond</keyword>
<dbReference type="GO" id="GO:0004568">
    <property type="term" value="F:chitinase activity"/>
    <property type="evidence" value="ECO:0007669"/>
    <property type="project" value="UniProtKB-ARBA"/>
</dbReference>
<dbReference type="AlphaFoldDB" id="A0AA88I293"/>
<keyword evidence="6" id="KW-0472">Membrane</keyword>
<feature type="chain" id="PRO_5041655164" description="GH18 domain-containing protein" evidence="7">
    <location>
        <begin position="20"/>
        <end position="443"/>
    </location>
</feature>
<keyword evidence="1 4" id="KW-0378">Hydrolase</keyword>
<evidence type="ECO:0000256" key="6">
    <source>
        <dbReference type="SAM" id="Phobius"/>
    </source>
</evidence>
<dbReference type="GO" id="GO:0008061">
    <property type="term" value="F:chitin binding"/>
    <property type="evidence" value="ECO:0007669"/>
    <property type="project" value="InterPro"/>
</dbReference>
<dbReference type="GO" id="GO:0005975">
    <property type="term" value="P:carbohydrate metabolic process"/>
    <property type="evidence" value="ECO:0007669"/>
    <property type="project" value="InterPro"/>
</dbReference>
<reference evidence="9" key="1">
    <citation type="submission" date="2023-07" db="EMBL/GenBank/DDBJ databases">
        <title>Chromosome-level genome assembly of Artemia franciscana.</title>
        <authorList>
            <person name="Jo E."/>
        </authorList>
    </citation>
    <scope>NUCLEOTIDE SEQUENCE</scope>
    <source>
        <tissue evidence="9">Whole body</tissue>
    </source>
</reference>
<dbReference type="PANTHER" id="PTHR11177:SF403">
    <property type="entry name" value="CHITINASE 2-RELATED"/>
    <property type="match status" value="1"/>
</dbReference>
<evidence type="ECO:0000256" key="4">
    <source>
        <dbReference type="RuleBase" id="RU000489"/>
    </source>
</evidence>
<evidence type="ECO:0000256" key="5">
    <source>
        <dbReference type="RuleBase" id="RU004453"/>
    </source>
</evidence>
<dbReference type="Proteomes" id="UP001187531">
    <property type="component" value="Unassembled WGS sequence"/>
</dbReference>
<dbReference type="EMBL" id="JAVRJZ010000007">
    <property type="protein sequence ID" value="KAK2720290.1"/>
    <property type="molecule type" value="Genomic_DNA"/>
</dbReference>
<evidence type="ECO:0000313" key="9">
    <source>
        <dbReference type="EMBL" id="KAK2720290.1"/>
    </source>
</evidence>
<dbReference type="InterPro" id="IPR050314">
    <property type="entry name" value="Glycosyl_Hydrlase_18"/>
</dbReference>
<protein>
    <recommendedName>
        <fullName evidence="8">GH18 domain-containing protein</fullName>
    </recommendedName>
</protein>
<evidence type="ECO:0000256" key="1">
    <source>
        <dbReference type="ARBA" id="ARBA00022801"/>
    </source>
</evidence>
<accession>A0AA88I293</accession>
<feature type="domain" description="GH18" evidence="8">
    <location>
        <begin position="34"/>
        <end position="406"/>
    </location>
</feature>
<dbReference type="PROSITE" id="PS51910">
    <property type="entry name" value="GH18_2"/>
    <property type="match status" value="1"/>
</dbReference>
<proteinExistence type="inferred from homology"/>
<dbReference type="InterPro" id="IPR017853">
    <property type="entry name" value="GH"/>
</dbReference>
<dbReference type="PANTHER" id="PTHR11177">
    <property type="entry name" value="CHITINASE"/>
    <property type="match status" value="1"/>
</dbReference>